<dbReference type="EMBL" id="BMAW01045022">
    <property type="protein sequence ID" value="GFS47605.1"/>
    <property type="molecule type" value="Genomic_DNA"/>
</dbReference>
<protein>
    <submittedName>
        <fullName evidence="1">Helitron_like_N domain-containing protein</fullName>
    </submittedName>
</protein>
<organism evidence="1 2">
    <name type="scientific">Nephila pilipes</name>
    <name type="common">Giant wood spider</name>
    <name type="synonym">Nephila maculata</name>
    <dbReference type="NCBI Taxonomy" id="299642"/>
    <lineage>
        <taxon>Eukaryota</taxon>
        <taxon>Metazoa</taxon>
        <taxon>Ecdysozoa</taxon>
        <taxon>Arthropoda</taxon>
        <taxon>Chelicerata</taxon>
        <taxon>Arachnida</taxon>
        <taxon>Araneae</taxon>
        <taxon>Araneomorphae</taxon>
        <taxon>Entelegynae</taxon>
        <taxon>Araneoidea</taxon>
        <taxon>Nephilidae</taxon>
        <taxon>Nephila</taxon>
    </lineage>
</organism>
<proteinExistence type="predicted"/>
<evidence type="ECO:0000313" key="1">
    <source>
        <dbReference type="EMBL" id="GFS47605.1"/>
    </source>
</evidence>
<accession>A0A8X6KGL8</accession>
<reference evidence="1" key="1">
    <citation type="submission" date="2020-08" db="EMBL/GenBank/DDBJ databases">
        <title>Multicomponent nature underlies the extraordinary mechanical properties of spider dragline silk.</title>
        <authorList>
            <person name="Kono N."/>
            <person name="Nakamura H."/>
            <person name="Mori M."/>
            <person name="Yoshida Y."/>
            <person name="Ohtoshi R."/>
            <person name="Malay A.D."/>
            <person name="Moran D.A.P."/>
            <person name="Tomita M."/>
            <person name="Numata K."/>
            <person name="Arakawa K."/>
        </authorList>
    </citation>
    <scope>NUCLEOTIDE SEQUENCE</scope>
</reference>
<evidence type="ECO:0000313" key="2">
    <source>
        <dbReference type="Proteomes" id="UP000887013"/>
    </source>
</evidence>
<dbReference type="AlphaFoldDB" id="A0A8X6KGL8"/>
<dbReference type="Proteomes" id="UP000887013">
    <property type="component" value="Unassembled WGS sequence"/>
</dbReference>
<dbReference type="OrthoDB" id="6625052at2759"/>
<comment type="caution">
    <text evidence="1">The sequence shown here is derived from an EMBL/GenBank/DDBJ whole genome shotgun (WGS) entry which is preliminary data.</text>
</comment>
<name>A0A8X6KGL8_NEPPI</name>
<sequence length="148" mass="16243">MAVLVYRHNALMSVLAEKVSLGKHAGRFKAPTVDEVAVIMAGDPVDNRAIKIARWDSTVSTISDLHFSYDALQYPPIFWLGQEEYHLSFKQSDPSTGLTHTDEKVAIVSQLLEAALSTESTTCQPLISGLSKPVLSSLDHITNNHIQV</sequence>
<gene>
    <name evidence="1" type="primary">evm_004144</name>
    <name evidence="1" type="ORF">NPIL_482011</name>
</gene>
<keyword evidence="2" id="KW-1185">Reference proteome</keyword>